<keyword evidence="1" id="KW-0238">DNA-binding</keyword>
<sequence length="125" mass="14417">MESRKAEWQTMPMAKMARAAPKPVRRRHFVKQWRKFKKLTQEQLAERIGVTPGAISQLELGRVNYTQPMLEALAEEFGCKPGDILNVDPTHEGVLWSIWENLDLPTRNQVVEIARTFQKKTGTDN</sequence>
<dbReference type="InterPro" id="IPR010982">
    <property type="entry name" value="Lambda_DNA-bd_dom_sf"/>
</dbReference>
<dbReference type="PANTHER" id="PTHR46797:SF1">
    <property type="entry name" value="METHYLPHOSPHONATE SYNTHASE"/>
    <property type="match status" value="1"/>
</dbReference>
<reference evidence="4 5" key="1">
    <citation type="submission" date="2017-08" db="EMBL/GenBank/DDBJ databases">
        <title>Mesorhizobium wenxinae sp. nov., a novel rhizobial species isolated from root nodules of chickpea (Cicer arietinum L.).</title>
        <authorList>
            <person name="Zhang J."/>
        </authorList>
    </citation>
    <scope>NUCLEOTIDE SEQUENCE [LARGE SCALE GENOMIC DNA]</scope>
    <source>
        <strain evidence="5">WYCCWR 10019</strain>
    </source>
</reference>
<evidence type="ECO:0000259" key="3">
    <source>
        <dbReference type="PROSITE" id="PS50943"/>
    </source>
</evidence>
<dbReference type="PANTHER" id="PTHR46797">
    <property type="entry name" value="HTH-TYPE TRANSCRIPTIONAL REGULATOR"/>
    <property type="match status" value="1"/>
</dbReference>
<feature type="region of interest" description="Disordered" evidence="2">
    <location>
        <begin position="1"/>
        <end position="23"/>
    </location>
</feature>
<dbReference type="Pfam" id="PF01381">
    <property type="entry name" value="HTH_3"/>
    <property type="match status" value="1"/>
</dbReference>
<dbReference type="EMBL" id="NPKH01000023">
    <property type="protein sequence ID" value="PAP94017.1"/>
    <property type="molecule type" value="Genomic_DNA"/>
</dbReference>
<dbReference type="Proteomes" id="UP000215931">
    <property type="component" value="Unassembled WGS sequence"/>
</dbReference>
<dbReference type="PROSITE" id="PS50943">
    <property type="entry name" value="HTH_CROC1"/>
    <property type="match status" value="1"/>
</dbReference>
<dbReference type="AlphaFoldDB" id="A0A271KFT1"/>
<dbReference type="InterPro" id="IPR001387">
    <property type="entry name" value="Cro/C1-type_HTH"/>
</dbReference>
<comment type="caution">
    <text evidence="4">The sequence shown here is derived from an EMBL/GenBank/DDBJ whole genome shotgun (WGS) entry which is preliminary data.</text>
</comment>
<evidence type="ECO:0000313" key="5">
    <source>
        <dbReference type="Proteomes" id="UP000215931"/>
    </source>
</evidence>
<dbReference type="SMART" id="SM00530">
    <property type="entry name" value="HTH_XRE"/>
    <property type="match status" value="1"/>
</dbReference>
<feature type="compositionally biased region" description="Low complexity" evidence="2">
    <location>
        <begin position="11"/>
        <end position="22"/>
    </location>
</feature>
<gene>
    <name evidence="4" type="ORF">CIT31_16760</name>
</gene>
<dbReference type="Gene3D" id="1.10.260.40">
    <property type="entry name" value="lambda repressor-like DNA-binding domains"/>
    <property type="match status" value="1"/>
</dbReference>
<proteinExistence type="predicted"/>
<dbReference type="GO" id="GO:0003700">
    <property type="term" value="F:DNA-binding transcription factor activity"/>
    <property type="evidence" value="ECO:0007669"/>
    <property type="project" value="TreeGrafter"/>
</dbReference>
<dbReference type="GO" id="GO:0003677">
    <property type="term" value="F:DNA binding"/>
    <property type="evidence" value="ECO:0007669"/>
    <property type="project" value="UniProtKB-KW"/>
</dbReference>
<dbReference type="CDD" id="cd00093">
    <property type="entry name" value="HTH_XRE"/>
    <property type="match status" value="1"/>
</dbReference>
<dbReference type="GO" id="GO:0005829">
    <property type="term" value="C:cytosol"/>
    <property type="evidence" value="ECO:0007669"/>
    <property type="project" value="TreeGrafter"/>
</dbReference>
<feature type="domain" description="HTH cro/C1-type" evidence="3">
    <location>
        <begin position="30"/>
        <end position="84"/>
    </location>
</feature>
<evidence type="ECO:0000256" key="2">
    <source>
        <dbReference type="SAM" id="MobiDB-lite"/>
    </source>
</evidence>
<evidence type="ECO:0000256" key="1">
    <source>
        <dbReference type="ARBA" id="ARBA00023125"/>
    </source>
</evidence>
<keyword evidence="5" id="KW-1185">Reference proteome</keyword>
<dbReference type="SUPFAM" id="SSF47413">
    <property type="entry name" value="lambda repressor-like DNA-binding domains"/>
    <property type="match status" value="1"/>
</dbReference>
<dbReference type="InterPro" id="IPR050807">
    <property type="entry name" value="TransReg_Diox_bact_type"/>
</dbReference>
<evidence type="ECO:0000313" key="4">
    <source>
        <dbReference type="EMBL" id="PAP94017.1"/>
    </source>
</evidence>
<accession>A0A271KFT1</accession>
<organism evidence="4 5">
    <name type="scientific">Mesorhizobium wenxiniae</name>
    <dbReference type="NCBI Taxonomy" id="2014805"/>
    <lineage>
        <taxon>Bacteria</taxon>
        <taxon>Pseudomonadati</taxon>
        <taxon>Pseudomonadota</taxon>
        <taxon>Alphaproteobacteria</taxon>
        <taxon>Hyphomicrobiales</taxon>
        <taxon>Phyllobacteriaceae</taxon>
        <taxon>Mesorhizobium</taxon>
    </lineage>
</organism>
<protein>
    <recommendedName>
        <fullName evidence="3">HTH cro/C1-type domain-containing protein</fullName>
    </recommendedName>
</protein>
<name>A0A271KFT1_9HYPH</name>